<dbReference type="Gene3D" id="3.60.10.10">
    <property type="entry name" value="Endonuclease/exonuclease/phosphatase"/>
    <property type="match status" value="1"/>
</dbReference>
<sequence>MVSSNLYIGTYNIRSYQVHADELQIEAEKIKYDVIGLAEVRKCGTGRVDLRNGASLYYLGHADKAKDGVGFFVNPLQKSQVHGFIATSPRIAQLLLQIRNSDRLLRLIQVYAPATSAKDPSDAAYDAFLDDLA</sequence>
<keyword evidence="1" id="KW-1185">Reference proteome</keyword>
<dbReference type="SUPFAM" id="SSF56219">
    <property type="entry name" value="DNase I-like"/>
    <property type="match status" value="1"/>
</dbReference>
<dbReference type="InterPro" id="IPR036691">
    <property type="entry name" value="Endo/exonu/phosph_ase_sf"/>
</dbReference>
<dbReference type="WBParaSite" id="PSAMB.scaffold17232size1171.g37195.t1">
    <property type="protein sequence ID" value="PSAMB.scaffold17232size1171.g37195.t1"/>
    <property type="gene ID" value="PSAMB.scaffold17232size1171.g37195"/>
</dbReference>
<accession>A0A914VAG0</accession>
<dbReference type="AlphaFoldDB" id="A0A914VAG0"/>
<name>A0A914VAG0_9BILA</name>
<proteinExistence type="predicted"/>
<protein>
    <submittedName>
        <fullName evidence="2">Uncharacterized protein</fullName>
    </submittedName>
</protein>
<reference evidence="2" key="1">
    <citation type="submission" date="2022-11" db="UniProtKB">
        <authorList>
            <consortium name="WormBaseParasite"/>
        </authorList>
    </citation>
    <scope>IDENTIFICATION</scope>
</reference>
<evidence type="ECO:0000313" key="1">
    <source>
        <dbReference type="Proteomes" id="UP000887566"/>
    </source>
</evidence>
<organism evidence="1 2">
    <name type="scientific">Plectus sambesii</name>
    <dbReference type="NCBI Taxonomy" id="2011161"/>
    <lineage>
        <taxon>Eukaryota</taxon>
        <taxon>Metazoa</taxon>
        <taxon>Ecdysozoa</taxon>
        <taxon>Nematoda</taxon>
        <taxon>Chromadorea</taxon>
        <taxon>Plectida</taxon>
        <taxon>Plectina</taxon>
        <taxon>Plectoidea</taxon>
        <taxon>Plectidae</taxon>
        <taxon>Plectus</taxon>
    </lineage>
</organism>
<dbReference type="Proteomes" id="UP000887566">
    <property type="component" value="Unplaced"/>
</dbReference>
<evidence type="ECO:0000313" key="2">
    <source>
        <dbReference type="WBParaSite" id="PSAMB.scaffold17232size1171.g37195.t1"/>
    </source>
</evidence>